<dbReference type="RefSeq" id="WP_345159219.1">
    <property type="nucleotide sequence ID" value="NZ_BAABDT010000006.1"/>
</dbReference>
<dbReference type="InterPro" id="IPR028939">
    <property type="entry name" value="P5C_Rdtase_cat_N"/>
</dbReference>
<dbReference type="Proteomes" id="UP001501367">
    <property type="component" value="Unassembled WGS sequence"/>
</dbReference>
<name>A0ABP7FN18_9FLAO</name>
<dbReference type="Gene3D" id="3.40.50.720">
    <property type="entry name" value="NAD(P)-binding Rossmann-like Domain"/>
    <property type="match status" value="1"/>
</dbReference>
<dbReference type="EMBL" id="BAABDT010000006">
    <property type="protein sequence ID" value="GAA3744020.1"/>
    <property type="molecule type" value="Genomic_DNA"/>
</dbReference>
<evidence type="ECO:0000313" key="4">
    <source>
        <dbReference type="Proteomes" id="UP001501367"/>
    </source>
</evidence>
<keyword evidence="1" id="KW-0560">Oxidoreductase</keyword>
<dbReference type="SUPFAM" id="SSF51735">
    <property type="entry name" value="NAD(P)-binding Rossmann-fold domains"/>
    <property type="match status" value="1"/>
</dbReference>
<protein>
    <recommendedName>
        <fullName evidence="2">Pyrroline-5-carboxylate reductase catalytic N-terminal domain-containing protein</fullName>
    </recommendedName>
</protein>
<reference evidence="4" key="1">
    <citation type="journal article" date="2019" name="Int. J. Syst. Evol. Microbiol.">
        <title>The Global Catalogue of Microorganisms (GCM) 10K type strain sequencing project: providing services to taxonomists for standard genome sequencing and annotation.</title>
        <authorList>
            <consortium name="The Broad Institute Genomics Platform"/>
            <consortium name="The Broad Institute Genome Sequencing Center for Infectious Disease"/>
            <person name="Wu L."/>
            <person name="Ma J."/>
        </authorList>
    </citation>
    <scope>NUCLEOTIDE SEQUENCE [LARGE SCALE GENOMIC DNA]</scope>
    <source>
        <strain evidence="4">JCM 17336</strain>
    </source>
</reference>
<evidence type="ECO:0000313" key="3">
    <source>
        <dbReference type="EMBL" id="GAA3744020.1"/>
    </source>
</evidence>
<dbReference type="PANTHER" id="PTHR14239:SF10">
    <property type="entry name" value="REDUCTASE"/>
    <property type="match status" value="1"/>
</dbReference>
<dbReference type="InterPro" id="IPR051267">
    <property type="entry name" value="STEAP_metalloreductase"/>
</dbReference>
<evidence type="ECO:0000259" key="2">
    <source>
        <dbReference type="Pfam" id="PF03807"/>
    </source>
</evidence>
<accession>A0ABP7FN18</accession>
<organism evidence="3 4">
    <name type="scientific">Flavobacterium ginsengisoli</name>
    <dbReference type="NCBI Taxonomy" id="871694"/>
    <lineage>
        <taxon>Bacteria</taxon>
        <taxon>Pseudomonadati</taxon>
        <taxon>Bacteroidota</taxon>
        <taxon>Flavobacteriia</taxon>
        <taxon>Flavobacteriales</taxon>
        <taxon>Flavobacteriaceae</taxon>
        <taxon>Flavobacterium</taxon>
    </lineage>
</organism>
<gene>
    <name evidence="3" type="ORF">GCM10022422_30110</name>
</gene>
<dbReference type="PANTHER" id="PTHR14239">
    <property type="entry name" value="DUDULIN-RELATED"/>
    <property type="match status" value="1"/>
</dbReference>
<comment type="caution">
    <text evidence="3">The sequence shown here is derived from an EMBL/GenBank/DDBJ whole genome shotgun (WGS) entry which is preliminary data.</text>
</comment>
<feature type="domain" description="Pyrroline-5-carboxylate reductase catalytic N-terminal" evidence="2">
    <location>
        <begin position="2"/>
        <end position="87"/>
    </location>
</feature>
<evidence type="ECO:0000256" key="1">
    <source>
        <dbReference type="ARBA" id="ARBA00023002"/>
    </source>
</evidence>
<keyword evidence="4" id="KW-1185">Reference proteome</keyword>
<dbReference type="InterPro" id="IPR036291">
    <property type="entry name" value="NAD(P)-bd_dom_sf"/>
</dbReference>
<dbReference type="Pfam" id="PF03807">
    <property type="entry name" value="F420_oxidored"/>
    <property type="match status" value="1"/>
</dbReference>
<sequence>MKIGIIGIGSLTLELAQRATSTGYEVLINHPRGNSLIQETVNQTIKGAKLVSLEEAASTDITILFVPRESLEHTISKLPDMSGKIILHTSGLIFNPKLLVSSVTSSLTYQITASLLPDANVVKLFNPVVLNQRKTAVLTEKKDDIYFASENELSKNKIKTFLNNLEFQPIDLSVKLKLQSALIKENNTLINHWHKLS</sequence>
<proteinExistence type="predicted"/>